<organism evidence="3 4">
    <name type="scientific">Spongisporangium articulatum</name>
    <dbReference type="NCBI Taxonomy" id="3362603"/>
    <lineage>
        <taxon>Bacteria</taxon>
        <taxon>Bacillati</taxon>
        <taxon>Actinomycetota</taxon>
        <taxon>Actinomycetes</taxon>
        <taxon>Kineosporiales</taxon>
        <taxon>Kineosporiaceae</taxon>
        <taxon>Spongisporangium</taxon>
    </lineage>
</organism>
<dbReference type="RefSeq" id="WP_398282357.1">
    <property type="nucleotide sequence ID" value="NZ_JBITLV010000005.1"/>
</dbReference>
<feature type="domain" description="Solute-binding protein family 5" evidence="2">
    <location>
        <begin position="93"/>
        <end position="468"/>
    </location>
</feature>
<dbReference type="Proteomes" id="UP001612915">
    <property type="component" value="Unassembled WGS sequence"/>
</dbReference>
<keyword evidence="4" id="KW-1185">Reference proteome</keyword>
<dbReference type="PROSITE" id="PS51257">
    <property type="entry name" value="PROKAR_LIPOPROTEIN"/>
    <property type="match status" value="1"/>
</dbReference>
<comment type="caution">
    <text evidence="3">The sequence shown here is derived from an EMBL/GenBank/DDBJ whole genome shotgun (WGS) entry which is preliminary data.</text>
</comment>
<dbReference type="PANTHER" id="PTHR30290">
    <property type="entry name" value="PERIPLASMIC BINDING COMPONENT OF ABC TRANSPORTER"/>
    <property type="match status" value="1"/>
</dbReference>
<feature type="chain" id="PRO_5046520517" evidence="1">
    <location>
        <begin position="26"/>
        <end position="558"/>
    </location>
</feature>
<sequence>MRSPRTGLSVLVAAVLALSACTSSESGGEPAASTAPVTVTYAHEQEFQSYNNNTSEQSSVGNAVVLNQVLRGFYYYSPQGEVAPDDEFGTFTKVSDNPLTVKYTVDPKAVWSDGAPIECSDFVLTWAAQSGKWPAFQANGNAGYDLARMPQCNPGDKSFTVVFNTPFADWNSLFGDGEVLPAHVVERESGVPDLIAALKADDEAKIKKVASFWFSGWVFKPGQYDAAVSPSAGPYEVSAWEAGQSITLTANPKWWGTPPQAKNIVIRFIQQDQQAQALQNGEIQVMDPQPNPELLGQLDKLGASATVTTNDRLDWEHLDVNYTRMFKDAAVREAFAKCIPRQTIVDNLIKPLNPQAQVLESRQLLPFQKGYATLAATGGQAYDTVDIPGAKKLLADAGRTGLKVTIGYQTPNPRRASEVDLIRDSCAKAGFTIKDGGAPDFFDHMTKGDFDVALFAWSGTALVSQNQSIYAADGGTNFTGYDNAEVTAWLKQLNGTLDERQQLALQQKIETQLWKDLATIPLFAFPGVLAVAKNVQGVQFNASNNGLTWNADRWSLAG</sequence>
<dbReference type="InterPro" id="IPR000914">
    <property type="entry name" value="SBP_5_dom"/>
</dbReference>
<dbReference type="EMBL" id="JBITLV010000005">
    <property type="protein sequence ID" value="MFI7588541.1"/>
    <property type="molecule type" value="Genomic_DNA"/>
</dbReference>
<evidence type="ECO:0000313" key="3">
    <source>
        <dbReference type="EMBL" id="MFI7588541.1"/>
    </source>
</evidence>
<protein>
    <submittedName>
        <fullName evidence="3">ABC transporter family substrate-binding protein</fullName>
    </submittedName>
</protein>
<dbReference type="Gene3D" id="3.90.76.10">
    <property type="entry name" value="Dipeptide-binding Protein, Domain 1"/>
    <property type="match status" value="1"/>
</dbReference>
<evidence type="ECO:0000259" key="2">
    <source>
        <dbReference type="Pfam" id="PF00496"/>
    </source>
</evidence>
<name>A0ABW8AQC1_9ACTN</name>
<dbReference type="InterPro" id="IPR030678">
    <property type="entry name" value="Peptide/Ni-bd"/>
</dbReference>
<proteinExistence type="predicted"/>
<reference evidence="3 4" key="1">
    <citation type="submission" date="2024-10" db="EMBL/GenBank/DDBJ databases">
        <title>The Natural Products Discovery Center: Release of the First 8490 Sequenced Strains for Exploring Actinobacteria Biosynthetic Diversity.</title>
        <authorList>
            <person name="Kalkreuter E."/>
            <person name="Kautsar S.A."/>
            <person name="Yang D."/>
            <person name="Bader C.D."/>
            <person name="Teijaro C.N."/>
            <person name="Fluegel L."/>
            <person name="Davis C.M."/>
            <person name="Simpson J.R."/>
            <person name="Lauterbach L."/>
            <person name="Steele A.D."/>
            <person name="Gui C."/>
            <person name="Meng S."/>
            <person name="Li G."/>
            <person name="Viehrig K."/>
            <person name="Ye F."/>
            <person name="Su P."/>
            <person name="Kiefer A.F."/>
            <person name="Nichols A."/>
            <person name="Cepeda A.J."/>
            <person name="Yan W."/>
            <person name="Fan B."/>
            <person name="Jiang Y."/>
            <person name="Adhikari A."/>
            <person name="Zheng C.-J."/>
            <person name="Schuster L."/>
            <person name="Cowan T.M."/>
            <person name="Smanski M.J."/>
            <person name="Chevrette M.G."/>
            <person name="De Carvalho L.P.S."/>
            <person name="Shen B."/>
        </authorList>
    </citation>
    <scope>NUCLEOTIDE SEQUENCE [LARGE SCALE GENOMIC DNA]</scope>
    <source>
        <strain evidence="3 4">NPDC049639</strain>
    </source>
</reference>
<feature type="signal peptide" evidence="1">
    <location>
        <begin position="1"/>
        <end position="25"/>
    </location>
</feature>
<dbReference type="CDD" id="cd08501">
    <property type="entry name" value="PBP2_Lpqw"/>
    <property type="match status" value="1"/>
</dbReference>
<dbReference type="InterPro" id="IPR039424">
    <property type="entry name" value="SBP_5"/>
</dbReference>
<dbReference type="SUPFAM" id="SSF53850">
    <property type="entry name" value="Periplasmic binding protein-like II"/>
    <property type="match status" value="1"/>
</dbReference>
<accession>A0ABW8AQC1</accession>
<evidence type="ECO:0000313" key="4">
    <source>
        <dbReference type="Proteomes" id="UP001612915"/>
    </source>
</evidence>
<evidence type="ECO:0000256" key="1">
    <source>
        <dbReference type="SAM" id="SignalP"/>
    </source>
</evidence>
<dbReference type="PIRSF" id="PIRSF002741">
    <property type="entry name" value="MppA"/>
    <property type="match status" value="1"/>
</dbReference>
<dbReference type="PANTHER" id="PTHR30290:SF65">
    <property type="entry name" value="MONOACYL PHOSPHATIDYLINOSITOL TETRAMANNOSIDE-BINDING PROTEIN LPQW-RELATED"/>
    <property type="match status" value="1"/>
</dbReference>
<dbReference type="Pfam" id="PF00496">
    <property type="entry name" value="SBP_bac_5"/>
    <property type="match status" value="1"/>
</dbReference>
<gene>
    <name evidence="3" type="ORF">ACIB24_15840</name>
</gene>
<dbReference type="Gene3D" id="3.40.190.10">
    <property type="entry name" value="Periplasmic binding protein-like II"/>
    <property type="match status" value="1"/>
</dbReference>
<dbReference type="Gene3D" id="3.10.105.10">
    <property type="entry name" value="Dipeptide-binding Protein, Domain 3"/>
    <property type="match status" value="1"/>
</dbReference>
<keyword evidence="1" id="KW-0732">Signal</keyword>